<gene>
    <name evidence="2" type="ORF">ENK37_11140</name>
</gene>
<evidence type="ECO:0000256" key="1">
    <source>
        <dbReference type="SAM" id="MobiDB-lite"/>
    </source>
</evidence>
<feature type="compositionally biased region" description="Basic and acidic residues" evidence="1">
    <location>
        <begin position="45"/>
        <end position="57"/>
    </location>
</feature>
<comment type="caution">
    <text evidence="2">The sequence shown here is derived from an EMBL/GenBank/DDBJ whole genome shotgun (WGS) entry which is preliminary data.</text>
</comment>
<dbReference type="Proteomes" id="UP000885759">
    <property type="component" value="Unassembled WGS sequence"/>
</dbReference>
<dbReference type="AlphaFoldDB" id="A0A7C4VDV1"/>
<feature type="compositionally biased region" description="Basic and acidic residues" evidence="1">
    <location>
        <begin position="112"/>
        <end position="121"/>
    </location>
</feature>
<feature type="compositionally biased region" description="Low complexity" evidence="1">
    <location>
        <begin position="75"/>
        <end position="95"/>
    </location>
</feature>
<reference evidence="2" key="1">
    <citation type="journal article" date="2020" name="mSystems">
        <title>Genome- and Community-Level Interaction Insights into Carbon Utilization and Element Cycling Functions of Hydrothermarchaeota in Hydrothermal Sediment.</title>
        <authorList>
            <person name="Zhou Z."/>
            <person name="Liu Y."/>
            <person name="Xu W."/>
            <person name="Pan J."/>
            <person name="Luo Z.H."/>
            <person name="Li M."/>
        </authorList>
    </citation>
    <scope>NUCLEOTIDE SEQUENCE [LARGE SCALE GENOMIC DNA]</scope>
    <source>
        <strain evidence="2">HyVt-570</strain>
    </source>
</reference>
<protein>
    <submittedName>
        <fullName evidence="2">Uncharacterized protein</fullName>
    </submittedName>
</protein>
<evidence type="ECO:0000313" key="2">
    <source>
        <dbReference type="EMBL" id="HGY10584.1"/>
    </source>
</evidence>
<feature type="compositionally biased region" description="Basic residues" evidence="1">
    <location>
        <begin position="167"/>
        <end position="181"/>
    </location>
</feature>
<name>A0A7C4VDV1_9DEIN</name>
<proteinExistence type="predicted"/>
<organism evidence="2">
    <name type="scientific">Oceanithermus profundus</name>
    <dbReference type="NCBI Taxonomy" id="187137"/>
    <lineage>
        <taxon>Bacteria</taxon>
        <taxon>Thermotogati</taxon>
        <taxon>Deinococcota</taxon>
        <taxon>Deinococci</taxon>
        <taxon>Thermales</taxon>
        <taxon>Thermaceae</taxon>
        <taxon>Oceanithermus</taxon>
    </lineage>
</organism>
<sequence length="181" mass="19652">MKIDDLIGLLFLLFFIVGPALRGLLKPREPLVEVELPPEDALPPELKEVLREVRAQPEPKPAPPPSAPAPPAQAPKPLAQGAQPRGASAPPAARGTKQTAEGHAAGARSRHRIEEARRDAADMAAEERAAFALDQPRLSERIGLSVSGKAIVRGMLWHEILSEPASKKRRRVRAPRRKLLS</sequence>
<feature type="region of interest" description="Disordered" evidence="1">
    <location>
        <begin position="162"/>
        <end position="181"/>
    </location>
</feature>
<feature type="compositionally biased region" description="Pro residues" evidence="1">
    <location>
        <begin position="58"/>
        <end position="74"/>
    </location>
</feature>
<accession>A0A7C4VDV1</accession>
<feature type="region of interest" description="Disordered" evidence="1">
    <location>
        <begin position="37"/>
        <end position="121"/>
    </location>
</feature>
<dbReference type="EMBL" id="DRPZ01000280">
    <property type="protein sequence ID" value="HGY10584.1"/>
    <property type="molecule type" value="Genomic_DNA"/>
</dbReference>